<feature type="transmembrane region" description="Helical" evidence="6">
    <location>
        <begin position="177"/>
        <end position="196"/>
    </location>
</feature>
<dbReference type="PANTHER" id="PTHR33406:SF13">
    <property type="entry name" value="MEMBRANE PROTEIN YDFJ"/>
    <property type="match status" value="1"/>
</dbReference>
<evidence type="ECO:0000313" key="9">
    <source>
        <dbReference type="Proteomes" id="UP000277094"/>
    </source>
</evidence>
<evidence type="ECO:0000256" key="2">
    <source>
        <dbReference type="ARBA" id="ARBA00022475"/>
    </source>
</evidence>
<keyword evidence="3 6" id="KW-0812">Transmembrane</keyword>
<sequence>MERWARFVLRHRLWVVLFWVVILVAGGGVAQKTTDRLTIDFSLPHEPGTKAADLIVENFHNGGNTSPALVTITVKKGTTVEDSAADIHAAFDQVTKDVPNTRMVDQVNAGGDKAFVSKDHRTAYAYVFYPFPKSQTDLAPTKKLQKSLDAHKPAGATAGVTGLDALAVGSDDQGNSVLVETIIGAVGALAVLAFVFASFLAVLPLIIALFSIMATFLLLLPLTYATDVSFIVQFLVALIGLGVAIDYSLILVTRWREERDHGKENHEAVVAAMSTAGSAVLFSGLTVAIGLLALIVLPVPFMRSIGMGGALIPFASVAVTLSLMPAILSSIGPWLDRPKIRHENTASKGWSSWARGVVKHRWLAAGSAFLVLGLLFAAFTGIKIGAPASDSLAKNGAAYDTLHVLEDGGVSTGVLTPIEVIAKTSDAPAAAAKFAAVKGIQTALVSNGPTSNANGKTVILVIPKDETVNNKTVQPVKDVKKLADTLPGVYGVAGLGTAQVDFLHGVYGNFPLMLGLIALLTFILLVRAFRSVLLPLKAVILNLISLTGVYGAMVLFWQDGHGSNALFGIQETGAITFWVPLMVFAFLFGLSMDYEVFILARIREEYDAGHSTNEAVIEGIGRTGRLVTSAALILFLAFAALASGPGTDLKILATALGIGILLDATIVRSLLVPSLVSLFGRWNWYLPDWLAKLLFIQPSVLHEERPTQESAQPTA</sequence>
<feature type="transmembrane region" description="Helical" evidence="6">
    <location>
        <begin position="651"/>
        <end position="671"/>
    </location>
</feature>
<feature type="transmembrane region" description="Helical" evidence="6">
    <location>
        <begin position="362"/>
        <end position="382"/>
    </location>
</feature>
<dbReference type="Gene3D" id="1.20.1640.10">
    <property type="entry name" value="Multidrug efflux transporter AcrB transmembrane domain"/>
    <property type="match status" value="2"/>
</dbReference>
<keyword evidence="9" id="KW-1185">Reference proteome</keyword>
<feature type="transmembrane region" description="Helical" evidence="6">
    <location>
        <begin position="506"/>
        <end position="526"/>
    </location>
</feature>
<dbReference type="Pfam" id="PF03176">
    <property type="entry name" value="MMPL"/>
    <property type="match status" value="2"/>
</dbReference>
<feature type="domain" description="SSD" evidence="7">
    <location>
        <begin position="200"/>
        <end position="330"/>
    </location>
</feature>
<keyword evidence="5 6" id="KW-0472">Membrane</keyword>
<dbReference type="PROSITE" id="PS50156">
    <property type="entry name" value="SSD"/>
    <property type="match status" value="1"/>
</dbReference>
<evidence type="ECO:0000259" key="7">
    <source>
        <dbReference type="PROSITE" id="PS50156"/>
    </source>
</evidence>
<feature type="transmembrane region" description="Helical" evidence="6">
    <location>
        <begin position="203"/>
        <end position="224"/>
    </location>
</feature>
<name>A0A3N0DI51_9ACTN</name>
<keyword evidence="2" id="KW-1003">Cell membrane</keyword>
<dbReference type="InterPro" id="IPR000731">
    <property type="entry name" value="SSD"/>
</dbReference>
<feature type="transmembrane region" description="Helical" evidence="6">
    <location>
        <begin position="230"/>
        <end position="252"/>
    </location>
</feature>
<proteinExistence type="predicted"/>
<dbReference type="PANTHER" id="PTHR33406">
    <property type="entry name" value="MEMBRANE PROTEIN MJ1562-RELATED"/>
    <property type="match status" value="1"/>
</dbReference>
<comment type="subcellular location">
    <subcellularLocation>
        <location evidence="1">Cell membrane</location>
        <topology evidence="1">Multi-pass membrane protein</topology>
    </subcellularLocation>
</comment>
<evidence type="ECO:0000313" key="8">
    <source>
        <dbReference type="EMBL" id="RNL75325.1"/>
    </source>
</evidence>
<feature type="transmembrane region" description="Helical" evidence="6">
    <location>
        <begin position="626"/>
        <end position="645"/>
    </location>
</feature>
<dbReference type="GO" id="GO:0005886">
    <property type="term" value="C:plasma membrane"/>
    <property type="evidence" value="ECO:0007669"/>
    <property type="project" value="UniProtKB-SubCell"/>
</dbReference>
<keyword evidence="4 6" id="KW-1133">Transmembrane helix</keyword>
<evidence type="ECO:0000256" key="6">
    <source>
        <dbReference type="SAM" id="Phobius"/>
    </source>
</evidence>
<evidence type="ECO:0000256" key="4">
    <source>
        <dbReference type="ARBA" id="ARBA00022989"/>
    </source>
</evidence>
<protein>
    <submittedName>
        <fullName evidence="8">MMPL family transporter</fullName>
    </submittedName>
</protein>
<dbReference type="AlphaFoldDB" id="A0A3N0DI51"/>
<feature type="transmembrane region" description="Helical" evidence="6">
    <location>
        <begin position="538"/>
        <end position="557"/>
    </location>
</feature>
<reference evidence="8 9" key="1">
    <citation type="submission" date="2018-11" db="EMBL/GenBank/DDBJ databases">
        <authorList>
            <person name="Li F."/>
        </authorList>
    </citation>
    <scope>NUCLEOTIDE SEQUENCE [LARGE SCALE GENOMIC DNA]</scope>
    <source>
        <strain evidence="8 9">KIS18-7</strain>
    </source>
</reference>
<evidence type="ECO:0000256" key="5">
    <source>
        <dbReference type="ARBA" id="ARBA00023136"/>
    </source>
</evidence>
<accession>A0A3N0DI51</accession>
<feature type="transmembrane region" description="Helical" evidence="6">
    <location>
        <begin position="273"/>
        <end position="299"/>
    </location>
</feature>
<dbReference type="EMBL" id="RJSG01000006">
    <property type="protein sequence ID" value="RNL75325.1"/>
    <property type="molecule type" value="Genomic_DNA"/>
</dbReference>
<dbReference type="InterPro" id="IPR050545">
    <property type="entry name" value="Mycobact_MmpL"/>
</dbReference>
<evidence type="ECO:0000256" key="1">
    <source>
        <dbReference type="ARBA" id="ARBA00004651"/>
    </source>
</evidence>
<feature type="transmembrane region" description="Helical" evidence="6">
    <location>
        <begin position="577"/>
        <end position="600"/>
    </location>
</feature>
<dbReference type="OrthoDB" id="7051771at2"/>
<feature type="transmembrane region" description="Helical" evidence="6">
    <location>
        <begin position="311"/>
        <end position="335"/>
    </location>
</feature>
<comment type="caution">
    <text evidence="8">The sequence shown here is derived from an EMBL/GenBank/DDBJ whole genome shotgun (WGS) entry which is preliminary data.</text>
</comment>
<evidence type="ECO:0000256" key="3">
    <source>
        <dbReference type="ARBA" id="ARBA00022692"/>
    </source>
</evidence>
<dbReference type="RefSeq" id="WP_123235510.1">
    <property type="nucleotide sequence ID" value="NZ_RJSG01000006.1"/>
</dbReference>
<dbReference type="InterPro" id="IPR004869">
    <property type="entry name" value="MMPL_dom"/>
</dbReference>
<dbReference type="Proteomes" id="UP000277094">
    <property type="component" value="Unassembled WGS sequence"/>
</dbReference>
<organism evidence="8 9">
    <name type="scientific">Nocardioides marmorisolisilvae</name>
    <dbReference type="NCBI Taxonomy" id="1542737"/>
    <lineage>
        <taxon>Bacteria</taxon>
        <taxon>Bacillati</taxon>
        <taxon>Actinomycetota</taxon>
        <taxon>Actinomycetes</taxon>
        <taxon>Propionibacteriales</taxon>
        <taxon>Nocardioidaceae</taxon>
        <taxon>Nocardioides</taxon>
    </lineage>
</organism>
<gene>
    <name evidence="8" type="ORF">EFL95_18035</name>
</gene>
<dbReference type="SUPFAM" id="SSF82866">
    <property type="entry name" value="Multidrug efflux transporter AcrB transmembrane domain"/>
    <property type="match status" value="2"/>
</dbReference>